<evidence type="ECO:0000313" key="3">
    <source>
        <dbReference type="Proteomes" id="UP001056035"/>
    </source>
</evidence>
<gene>
    <name evidence="2" type="ORF">NBH00_23700</name>
</gene>
<accession>A0ABY5DSA4</accession>
<reference evidence="2 3" key="1">
    <citation type="submission" date="2022-06" db="EMBL/GenBank/DDBJ databases">
        <title>Paraconexibacter antarcticus.</title>
        <authorList>
            <person name="Kim C.S."/>
        </authorList>
    </citation>
    <scope>NUCLEOTIDE SEQUENCE [LARGE SCALE GENOMIC DNA]</scope>
    <source>
        <strain evidence="2 3">02-257</strain>
    </source>
</reference>
<dbReference type="InterPro" id="IPR041916">
    <property type="entry name" value="Anti_sigma_zinc_sf"/>
</dbReference>
<proteinExistence type="predicted"/>
<dbReference type="RefSeq" id="WP_254571036.1">
    <property type="nucleotide sequence ID" value="NZ_CP098502.1"/>
</dbReference>
<organism evidence="2 3">
    <name type="scientific">Paraconexibacter antarcticus</name>
    <dbReference type="NCBI Taxonomy" id="2949664"/>
    <lineage>
        <taxon>Bacteria</taxon>
        <taxon>Bacillati</taxon>
        <taxon>Actinomycetota</taxon>
        <taxon>Thermoleophilia</taxon>
        <taxon>Solirubrobacterales</taxon>
        <taxon>Paraconexibacteraceae</taxon>
        <taxon>Paraconexibacter</taxon>
    </lineage>
</organism>
<evidence type="ECO:0000259" key="1">
    <source>
        <dbReference type="Pfam" id="PF13490"/>
    </source>
</evidence>
<sequence>MPAAMDEELSLRQRARFARHVDECPECGPMLRGLIRVRAVMRLIGQSPPDGPSVVPSVLERLRAERSDDACSCEPPR</sequence>
<name>A0ABY5DSA4_9ACTN</name>
<dbReference type="Gene3D" id="1.10.10.1320">
    <property type="entry name" value="Anti-sigma factor, zinc-finger domain"/>
    <property type="match status" value="1"/>
</dbReference>
<dbReference type="Proteomes" id="UP001056035">
    <property type="component" value="Chromosome"/>
</dbReference>
<dbReference type="InterPro" id="IPR027383">
    <property type="entry name" value="Znf_put"/>
</dbReference>
<feature type="domain" description="Putative zinc-finger" evidence="1">
    <location>
        <begin position="1"/>
        <end position="27"/>
    </location>
</feature>
<dbReference type="EMBL" id="CP098502">
    <property type="protein sequence ID" value="UTI64330.1"/>
    <property type="molecule type" value="Genomic_DNA"/>
</dbReference>
<dbReference type="Pfam" id="PF13490">
    <property type="entry name" value="zf-HC2"/>
    <property type="match status" value="1"/>
</dbReference>
<protein>
    <submittedName>
        <fullName evidence="2">Zf-HC2 domain-containing protein</fullName>
    </submittedName>
</protein>
<evidence type="ECO:0000313" key="2">
    <source>
        <dbReference type="EMBL" id="UTI64330.1"/>
    </source>
</evidence>
<keyword evidence="3" id="KW-1185">Reference proteome</keyword>